<dbReference type="SMART" id="SM00342">
    <property type="entry name" value="HTH_ARAC"/>
    <property type="match status" value="1"/>
</dbReference>
<gene>
    <name evidence="5" type="ORF">SAMN05421740_103263</name>
</gene>
<dbReference type="InterPro" id="IPR009057">
    <property type="entry name" value="Homeodomain-like_sf"/>
</dbReference>
<dbReference type="PANTHER" id="PTHR46796">
    <property type="entry name" value="HTH-TYPE TRANSCRIPTIONAL ACTIVATOR RHAS-RELATED"/>
    <property type="match status" value="1"/>
</dbReference>
<keyword evidence="2" id="KW-0238">DNA-binding</keyword>
<dbReference type="GO" id="GO:0043565">
    <property type="term" value="F:sequence-specific DNA binding"/>
    <property type="evidence" value="ECO:0007669"/>
    <property type="project" value="InterPro"/>
</dbReference>
<dbReference type="Gene3D" id="1.10.10.60">
    <property type="entry name" value="Homeodomain-like"/>
    <property type="match status" value="1"/>
</dbReference>
<dbReference type="Proteomes" id="UP000198916">
    <property type="component" value="Unassembled WGS sequence"/>
</dbReference>
<evidence type="ECO:0000313" key="5">
    <source>
        <dbReference type="EMBL" id="SEL02219.1"/>
    </source>
</evidence>
<feature type="domain" description="HTH araC/xylS-type" evidence="4">
    <location>
        <begin position="171"/>
        <end position="269"/>
    </location>
</feature>
<dbReference type="PROSITE" id="PS01124">
    <property type="entry name" value="HTH_ARAC_FAMILY_2"/>
    <property type="match status" value="1"/>
</dbReference>
<dbReference type="SUPFAM" id="SSF46689">
    <property type="entry name" value="Homeodomain-like"/>
    <property type="match status" value="1"/>
</dbReference>
<dbReference type="AlphaFoldDB" id="A0A1H7LTP4"/>
<protein>
    <submittedName>
        <fullName evidence="5">Transcriptional regulator, AraC family</fullName>
    </submittedName>
</protein>
<dbReference type="InterPro" id="IPR050204">
    <property type="entry name" value="AraC_XylS_family_regulators"/>
</dbReference>
<dbReference type="Pfam" id="PF22200">
    <property type="entry name" value="ExsA_N"/>
    <property type="match status" value="1"/>
</dbReference>
<sequence length="279" mass="32424">MEHKIQNTSAEIILSCIEQKFFKADITLENHSLVRIVSGEMKVIQADSTFIFRAGDTFLFPRNQPATIIKYAKDGRPYKSLVMYITASRLKSFYLKNDAAITEPHAHKIRIFEKHPLLESFCASLMPYFDLSEELPDNLTRIKIEEVLTILRSIDNGIDNLLADFSEPGKINLADFMEGNFMFNMPMEKFGYLTGRSLTTFKRDFKKAFNTTPQRWLTQKRLELAHYQIAEKNRQPVEVYYEVGFENLSHFSYVFKKHFGYAPSELLVNMSLSTKLKRT</sequence>
<evidence type="ECO:0000259" key="4">
    <source>
        <dbReference type="PROSITE" id="PS01124"/>
    </source>
</evidence>
<dbReference type="STRING" id="332977.SAMN05421740_103263"/>
<keyword evidence="6" id="KW-1185">Reference proteome</keyword>
<evidence type="ECO:0000256" key="3">
    <source>
        <dbReference type="ARBA" id="ARBA00023163"/>
    </source>
</evidence>
<name>A0A1H7LTP4_9SPHI</name>
<dbReference type="Pfam" id="PF12833">
    <property type="entry name" value="HTH_18"/>
    <property type="match status" value="1"/>
</dbReference>
<keyword evidence="1" id="KW-0805">Transcription regulation</keyword>
<dbReference type="RefSeq" id="WP_090604752.1">
    <property type="nucleotide sequence ID" value="NZ_FNZR01000003.1"/>
</dbReference>
<dbReference type="OrthoDB" id="4480133at2"/>
<reference evidence="6" key="1">
    <citation type="submission" date="2016-10" db="EMBL/GenBank/DDBJ databases">
        <authorList>
            <person name="Varghese N."/>
            <person name="Submissions S."/>
        </authorList>
    </citation>
    <scope>NUCLEOTIDE SEQUENCE [LARGE SCALE GENOMIC DNA]</scope>
    <source>
        <strain evidence="6">Jip14</strain>
    </source>
</reference>
<dbReference type="InterPro" id="IPR018060">
    <property type="entry name" value="HTH_AraC"/>
</dbReference>
<dbReference type="PANTHER" id="PTHR46796:SF13">
    <property type="entry name" value="HTH-TYPE TRANSCRIPTIONAL ACTIVATOR RHAS"/>
    <property type="match status" value="1"/>
</dbReference>
<evidence type="ECO:0000256" key="2">
    <source>
        <dbReference type="ARBA" id="ARBA00023125"/>
    </source>
</evidence>
<keyword evidence="3" id="KW-0804">Transcription</keyword>
<evidence type="ECO:0000256" key="1">
    <source>
        <dbReference type="ARBA" id="ARBA00023015"/>
    </source>
</evidence>
<dbReference type="InterPro" id="IPR054015">
    <property type="entry name" value="ExsA-like_N"/>
</dbReference>
<evidence type="ECO:0000313" key="6">
    <source>
        <dbReference type="Proteomes" id="UP000198916"/>
    </source>
</evidence>
<dbReference type="GO" id="GO:0003700">
    <property type="term" value="F:DNA-binding transcription factor activity"/>
    <property type="evidence" value="ECO:0007669"/>
    <property type="project" value="InterPro"/>
</dbReference>
<organism evidence="5 6">
    <name type="scientific">Parapedobacter koreensis</name>
    <dbReference type="NCBI Taxonomy" id="332977"/>
    <lineage>
        <taxon>Bacteria</taxon>
        <taxon>Pseudomonadati</taxon>
        <taxon>Bacteroidota</taxon>
        <taxon>Sphingobacteriia</taxon>
        <taxon>Sphingobacteriales</taxon>
        <taxon>Sphingobacteriaceae</taxon>
        <taxon>Parapedobacter</taxon>
    </lineage>
</organism>
<accession>A0A1H7LTP4</accession>
<dbReference type="EMBL" id="FNZR01000003">
    <property type="protein sequence ID" value="SEL02219.1"/>
    <property type="molecule type" value="Genomic_DNA"/>
</dbReference>
<proteinExistence type="predicted"/>